<feature type="region of interest" description="Disordered" evidence="1">
    <location>
        <begin position="265"/>
        <end position="291"/>
    </location>
</feature>
<dbReference type="KEGG" id="pcad:129391643"/>
<organism evidence="2 3">
    <name type="scientific">Physeter macrocephalus</name>
    <name type="common">Sperm whale</name>
    <name type="synonym">Physeter catodon</name>
    <dbReference type="NCBI Taxonomy" id="9755"/>
    <lineage>
        <taxon>Eukaryota</taxon>
        <taxon>Metazoa</taxon>
        <taxon>Chordata</taxon>
        <taxon>Craniata</taxon>
        <taxon>Vertebrata</taxon>
        <taxon>Euteleostomi</taxon>
        <taxon>Mammalia</taxon>
        <taxon>Eutheria</taxon>
        <taxon>Laurasiatheria</taxon>
        <taxon>Artiodactyla</taxon>
        <taxon>Whippomorpha</taxon>
        <taxon>Cetacea</taxon>
        <taxon>Odontoceti</taxon>
        <taxon>Physeteridae</taxon>
        <taxon>Physeter</taxon>
    </lineage>
</organism>
<accession>A0A9W2WD21</accession>
<sequence>MAQLPAPRRPGAWTDSSPSSCLQAGLEHPQRLGAHSWQRESCLPVPSPDLCLWPLPSGSCGAGGSWVTLVSVVGPLLENDPLHHDTPLSVPSGERPHLHRLCSSCAQTLQLLLFVRRISRSVCRWEEGRRVPHVQELVRLPRLSLSVFTCTGPFRPGEDVCAQGRVPDFSPQRLTVEKSCFPGNVPGRQHCGLAAGVPTGFSDVLCERVPRPEAPGHFASPPPTAGASCPRPLLRWAVFSNLSLLSSSSPRPSCRLSVGVPHAASEEGAPPSCSPLALQPPTPHPGKWASNIHPLSLEIRREKHLQPGEAESHN</sequence>
<keyword evidence="2" id="KW-1185">Reference proteome</keyword>
<evidence type="ECO:0000313" key="2">
    <source>
        <dbReference type="Proteomes" id="UP000248484"/>
    </source>
</evidence>
<evidence type="ECO:0000313" key="3">
    <source>
        <dbReference type="RefSeq" id="XP_054937092.1"/>
    </source>
</evidence>
<dbReference type="AlphaFoldDB" id="A0A9W2WD21"/>
<evidence type="ECO:0000256" key="1">
    <source>
        <dbReference type="SAM" id="MobiDB-lite"/>
    </source>
</evidence>
<feature type="region of interest" description="Disordered" evidence="1">
    <location>
        <begin position="1"/>
        <end position="21"/>
    </location>
</feature>
<dbReference type="RefSeq" id="XP_054937092.1">
    <property type="nucleotide sequence ID" value="XM_055081117.1"/>
</dbReference>
<proteinExistence type="predicted"/>
<name>A0A9W2WD21_PHYMC</name>
<dbReference type="GeneID" id="129391643"/>
<reference evidence="3" key="1">
    <citation type="submission" date="2025-08" db="UniProtKB">
        <authorList>
            <consortium name="RefSeq"/>
        </authorList>
    </citation>
    <scope>IDENTIFICATION</scope>
    <source>
        <tissue evidence="3">Muscle</tissue>
    </source>
</reference>
<gene>
    <name evidence="3" type="primary">LOC129391643</name>
</gene>
<dbReference type="Proteomes" id="UP000248484">
    <property type="component" value="Chromosome 20"/>
</dbReference>
<protein>
    <submittedName>
        <fullName evidence="3">Uncharacterized protein</fullName>
    </submittedName>
</protein>